<dbReference type="RefSeq" id="WP_236502089.1">
    <property type="nucleotide sequence ID" value="NZ_CP091245.1"/>
</dbReference>
<protein>
    <submittedName>
        <fullName evidence="1">Uncharacterized protein</fullName>
    </submittedName>
</protein>
<dbReference type="Proteomes" id="UP001054801">
    <property type="component" value="Plasmid pThCT3_1"/>
</dbReference>
<keyword evidence="2" id="KW-1185">Reference proteome</keyword>
<keyword evidence="1" id="KW-0614">Plasmid</keyword>
<accession>A0ABY3T696</accession>
<gene>
    <name evidence="1" type="ORF">L2Y54_21480</name>
</gene>
<proteinExistence type="predicted"/>
<dbReference type="EMBL" id="CP091245">
    <property type="protein sequence ID" value="UJS26667.1"/>
    <property type="molecule type" value="Genomic_DNA"/>
</dbReference>
<geneLocation type="plasmid" evidence="1 2">
    <name>pThCT3_1</name>
</geneLocation>
<evidence type="ECO:0000313" key="1">
    <source>
        <dbReference type="EMBL" id="UJS26667.1"/>
    </source>
</evidence>
<evidence type="ECO:0000313" key="2">
    <source>
        <dbReference type="Proteomes" id="UP001054801"/>
    </source>
</evidence>
<name>A0ABY3T696_9GAMM</name>
<reference evidence="1" key="1">
    <citation type="journal article" date="2022" name="Microorganisms">
        <title>Two New Species of Filamentous Sulfur Bacteria of the Genus Thiothrix, Thiothrix winogradskyi sp. nov. and 'Candidatus Thiothrix sulfatifontis' sp. nov.</title>
        <authorList>
            <person name="Ravin N.V."/>
            <person name="Rossetti S."/>
            <person name="Beletsky A.V."/>
            <person name="Kadnikov V.V."/>
            <person name="Rudenko T.S."/>
            <person name="Smolyakov D.D."/>
            <person name="Moskvitina M.I."/>
            <person name="Gureeva M.V."/>
            <person name="Mardanov A.V."/>
            <person name="Grabovich M.Y."/>
        </authorList>
    </citation>
    <scope>NUCLEOTIDE SEQUENCE</scope>
    <source>
        <strain evidence="1">CT3</strain>
    </source>
</reference>
<organism evidence="1 2">
    <name type="scientific">Thiothrix winogradskyi</name>
    <dbReference type="NCBI Taxonomy" id="96472"/>
    <lineage>
        <taxon>Bacteria</taxon>
        <taxon>Pseudomonadati</taxon>
        <taxon>Pseudomonadota</taxon>
        <taxon>Gammaproteobacteria</taxon>
        <taxon>Thiotrichales</taxon>
        <taxon>Thiotrichaceae</taxon>
        <taxon>Thiothrix</taxon>
    </lineage>
</organism>
<sequence length="80" mass="8878">MLQSVAAYAQAPMLTYAMPIHRYCYRVIVRLRRTRGSAVNGHGYGGFGSWLQRRQPSTMSAGWCCGFLYVPCAASLKVTS</sequence>